<evidence type="ECO:0000256" key="1">
    <source>
        <dbReference type="ARBA" id="ARBA00010617"/>
    </source>
</evidence>
<reference evidence="3" key="1">
    <citation type="journal article" date="2012" name="J. Bacteriol.">
        <title>Genome Sequence of Streptomyces auratus Strain AGR0001, a Phoslactomycin-Producing Actinomycete.</title>
        <authorList>
            <person name="Han X."/>
            <person name="Li M."/>
            <person name="Ding Z."/>
            <person name="Zhao J."/>
            <person name="Ji K."/>
            <person name="Wen M."/>
            <person name="Lu T."/>
        </authorList>
    </citation>
    <scope>NUCLEOTIDE SEQUENCE</scope>
    <source>
        <strain evidence="3">AGR0001</strain>
    </source>
</reference>
<comment type="similarity">
    <text evidence="1 2">Belongs to the cytochrome P450 family.</text>
</comment>
<dbReference type="GO" id="GO:0036199">
    <property type="term" value="F:cholest-4-en-3-one 26-monooxygenase activity"/>
    <property type="evidence" value="ECO:0007669"/>
    <property type="project" value="TreeGrafter"/>
</dbReference>
<keyword evidence="2" id="KW-0349">Heme</keyword>
<dbReference type="GO" id="GO:0006707">
    <property type="term" value="P:cholesterol catabolic process"/>
    <property type="evidence" value="ECO:0007669"/>
    <property type="project" value="TreeGrafter"/>
</dbReference>
<dbReference type="GO" id="GO:0005506">
    <property type="term" value="F:iron ion binding"/>
    <property type="evidence" value="ECO:0007669"/>
    <property type="project" value="InterPro"/>
</dbReference>
<evidence type="ECO:0000256" key="2">
    <source>
        <dbReference type="RuleBase" id="RU000461"/>
    </source>
</evidence>
<dbReference type="KEGG" id="sauh:SU9_031200"/>
<dbReference type="PROSITE" id="PS00086">
    <property type="entry name" value="CYTOCHROME_P450"/>
    <property type="match status" value="1"/>
</dbReference>
<keyword evidence="2" id="KW-0503">Monooxygenase</keyword>
<dbReference type="PANTHER" id="PTHR46696">
    <property type="entry name" value="P450, PUTATIVE (EUROFUNG)-RELATED"/>
    <property type="match status" value="1"/>
</dbReference>
<dbReference type="Gene3D" id="1.10.630.10">
    <property type="entry name" value="Cytochrome P450"/>
    <property type="match status" value="1"/>
</dbReference>
<dbReference type="EMBL" id="CP072931">
    <property type="protein sequence ID" value="QTZ96478.1"/>
    <property type="molecule type" value="Genomic_DNA"/>
</dbReference>
<evidence type="ECO:0000313" key="3">
    <source>
        <dbReference type="EMBL" id="QTZ96478.1"/>
    </source>
</evidence>
<dbReference type="PRINTS" id="PR00385">
    <property type="entry name" value="P450"/>
</dbReference>
<dbReference type="SUPFAM" id="SSF48264">
    <property type="entry name" value="Cytochrome P450"/>
    <property type="match status" value="1"/>
</dbReference>
<organism evidence="3 4">
    <name type="scientific">Streptomyces auratus AGR0001</name>
    <dbReference type="NCBI Taxonomy" id="1160718"/>
    <lineage>
        <taxon>Bacteria</taxon>
        <taxon>Bacillati</taxon>
        <taxon>Actinomycetota</taxon>
        <taxon>Actinomycetes</taxon>
        <taxon>Kitasatosporales</taxon>
        <taxon>Streptomycetaceae</taxon>
        <taxon>Streptomyces</taxon>
    </lineage>
</organism>
<evidence type="ECO:0000313" key="4">
    <source>
        <dbReference type="Proteomes" id="UP000009036"/>
    </source>
</evidence>
<dbReference type="InterPro" id="IPR036396">
    <property type="entry name" value="Cyt_P450_sf"/>
</dbReference>
<dbReference type="AlphaFoldDB" id="A0A8B1NS55"/>
<sequence length="412" mass="45858">MVPSVDRRSVARLFSRLRTPDGQANPLPHYAELRSMGDIVPAPWGGHLVTSFGLCDHVLRNRSWLVPDSGWRARQGAATRWMAPSSQQMASTLPGLNPPHHTRARRSVGNMFDRKSLDGIKNSVERSTEELLDRLAESLKDGEADFSALVSEELPVMTIGEWLGLPTADYPLLRSLTHDQVFAQELLPSASQLAQSDAATRNLRDYFIALVRQRRRAPGDDPISSWIRTWDELEPHQDAADESVYRLALFVVLAALETTSNLLSTMVWLIAEHPRQMGWLRAYPEYIPGAVEEVLRYDSPTHVVSRIAGEDTTLAGVPVEKDQMVHLMVGAANHDPAHHVDPAVFDVRRKASHLSFSGGIHYCLGAALARLEATTLLTGVLNRFPALELSRTPDWAPRVAFRRLMTLPVVES</sequence>
<name>A0A8B1NS55_9ACTN</name>
<dbReference type="InterPro" id="IPR002397">
    <property type="entry name" value="Cyt_P450_B"/>
</dbReference>
<keyword evidence="2" id="KW-0560">Oxidoreductase</keyword>
<dbReference type="RefSeq" id="WP_040899572.1">
    <property type="nucleotide sequence ID" value="NZ_CP072931.1"/>
</dbReference>
<dbReference type="InterPro" id="IPR017972">
    <property type="entry name" value="Cyt_P450_CS"/>
</dbReference>
<dbReference type="Pfam" id="PF00067">
    <property type="entry name" value="p450"/>
    <property type="match status" value="1"/>
</dbReference>
<dbReference type="PANTHER" id="PTHR46696:SF4">
    <property type="entry name" value="BIOTIN BIOSYNTHESIS CYTOCHROME P450"/>
    <property type="match status" value="1"/>
</dbReference>
<keyword evidence="2" id="KW-0479">Metal-binding</keyword>
<keyword evidence="2" id="KW-0408">Iron</keyword>
<accession>A0A8B1NS55</accession>
<reference evidence="3" key="2">
    <citation type="submission" date="2021-04" db="EMBL/GenBank/DDBJ databases">
        <authorList>
            <person name="Wen M.-L."/>
            <person name="Han X.-L."/>
            <person name="Xiong J."/>
        </authorList>
    </citation>
    <scope>NUCLEOTIDE SEQUENCE</scope>
    <source>
        <strain evidence="3">AGR0001</strain>
    </source>
</reference>
<dbReference type="PRINTS" id="PR00359">
    <property type="entry name" value="BP450"/>
</dbReference>
<dbReference type="GO" id="GO:0020037">
    <property type="term" value="F:heme binding"/>
    <property type="evidence" value="ECO:0007669"/>
    <property type="project" value="InterPro"/>
</dbReference>
<dbReference type="InterPro" id="IPR001128">
    <property type="entry name" value="Cyt_P450"/>
</dbReference>
<keyword evidence="4" id="KW-1185">Reference proteome</keyword>
<dbReference type="Proteomes" id="UP000009036">
    <property type="component" value="Chromosome"/>
</dbReference>
<dbReference type="GO" id="GO:0008395">
    <property type="term" value="F:steroid hydroxylase activity"/>
    <property type="evidence" value="ECO:0007669"/>
    <property type="project" value="TreeGrafter"/>
</dbReference>
<protein>
    <submittedName>
        <fullName evidence="3">Cytochrome P450</fullName>
    </submittedName>
</protein>
<gene>
    <name evidence="3" type="ORF">SU9_031200</name>
</gene>
<proteinExistence type="inferred from homology"/>